<protein>
    <submittedName>
        <fullName evidence="1">Uncharacterized protein</fullName>
    </submittedName>
</protein>
<evidence type="ECO:0000313" key="2">
    <source>
        <dbReference type="Proteomes" id="UP001610335"/>
    </source>
</evidence>
<dbReference type="EMBL" id="JBFXLS010000046">
    <property type="protein sequence ID" value="KAL2824145.1"/>
    <property type="molecule type" value="Genomic_DNA"/>
</dbReference>
<comment type="caution">
    <text evidence="1">The sequence shown here is derived from an EMBL/GenBank/DDBJ whole genome shotgun (WGS) entry which is preliminary data.</text>
</comment>
<reference evidence="1 2" key="1">
    <citation type="submission" date="2024-07" db="EMBL/GenBank/DDBJ databases">
        <title>Section-level genome sequencing and comparative genomics of Aspergillus sections Usti and Cavernicolus.</title>
        <authorList>
            <consortium name="Lawrence Berkeley National Laboratory"/>
            <person name="Nybo J.L."/>
            <person name="Vesth T.C."/>
            <person name="Theobald S."/>
            <person name="Frisvad J.C."/>
            <person name="Larsen T.O."/>
            <person name="Kjaerboelling I."/>
            <person name="Rothschild-Mancinelli K."/>
            <person name="Lyhne E.K."/>
            <person name="Kogle M.E."/>
            <person name="Barry K."/>
            <person name="Clum A."/>
            <person name="Na H."/>
            <person name="Ledsgaard L."/>
            <person name="Lin J."/>
            <person name="Lipzen A."/>
            <person name="Kuo A."/>
            <person name="Riley R."/>
            <person name="Mondo S."/>
            <person name="LaButti K."/>
            <person name="Haridas S."/>
            <person name="Pangalinan J."/>
            <person name="Salamov A.A."/>
            <person name="Simmons B.A."/>
            <person name="Magnuson J.K."/>
            <person name="Chen J."/>
            <person name="Drula E."/>
            <person name="Henrissat B."/>
            <person name="Wiebenga A."/>
            <person name="Lubbers R.J."/>
            <person name="Gomes A.C."/>
            <person name="Makela M.R."/>
            <person name="Stajich J."/>
            <person name="Grigoriev I.V."/>
            <person name="Mortensen U.H."/>
            <person name="De vries R.P."/>
            <person name="Baker S.E."/>
            <person name="Andersen M.R."/>
        </authorList>
    </citation>
    <scope>NUCLEOTIDE SEQUENCE [LARGE SCALE GENOMIC DNA]</scope>
    <source>
        <strain evidence="1 2">CBS 600.67</strain>
    </source>
</reference>
<proteinExistence type="predicted"/>
<dbReference type="Proteomes" id="UP001610335">
    <property type="component" value="Unassembled WGS sequence"/>
</dbReference>
<organism evidence="1 2">
    <name type="scientific">Aspergillus cavernicola</name>
    <dbReference type="NCBI Taxonomy" id="176166"/>
    <lineage>
        <taxon>Eukaryota</taxon>
        <taxon>Fungi</taxon>
        <taxon>Dikarya</taxon>
        <taxon>Ascomycota</taxon>
        <taxon>Pezizomycotina</taxon>
        <taxon>Eurotiomycetes</taxon>
        <taxon>Eurotiomycetidae</taxon>
        <taxon>Eurotiales</taxon>
        <taxon>Aspergillaceae</taxon>
        <taxon>Aspergillus</taxon>
        <taxon>Aspergillus subgen. Nidulantes</taxon>
    </lineage>
</organism>
<keyword evidence="2" id="KW-1185">Reference proteome</keyword>
<accession>A0ABR4I8S4</accession>
<sequence>MPTSKPKDAFRITKTPKRLYDFATNLETALKSSLPSHESRMTRYLSLYSIKEQVGDHLRVWVAAASGRGEFTVL</sequence>
<evidence type="ECO:0000313" key="1">
    <source>
        <dbReference type="EMBL" id="KAL2824145.1"/>
    </source>
</evidence>
<gene>
    <name evidence="1" type="ORF">BDW59DRAFT_147895</name>
</gene>
<name>A0ABR4I8S4_9EURO</name>